<accession>A0A4Y0BLA8</accession>
<sequence length="493" mass="53545">MKAYGVTVVLVLCTTQISLAIPRPDFGVNAPVYGGADVASTAQESGTLINEVNDNLDITLDSGYTLLTTIKNHLVGIADDFTAKGLAVSDAIDALAASNGPLDDAFTDFETASDDLIDLIENGLTTYFTELDTNLDDSITTMLTDAFDDVIADLNTLDGLLDSLKTQLQNALTAAGSNPPSKAILRKFVSTSLTSTIAKTVISLKANIPLVTYIIANSIENLKVADDYIFESGTVATDAMENVNVGLEALEAEVQLYSDDTSQITDIIDPVYQENFDFSGLDLSGISLIESEINEYRETYTTDLGATIDDIKDIYDSYKQDILLVSDGLGAFYSDYACDHLHELVLVLISNGKYADYCFNKYAPRTFALFDKQAREANRCVDREITRLLKLQEILLAMAKMLVFNIEDILAEVTICVQAPELCNTDDIEAAFHGVHLAAREHQNSMKNLVTYETLAGLNRLSACFSSSKSLLVLESANMVTEINTCETDGPTA</sequence>
<keyword evidence="1" id="KW-0732">Signal</keyword>
<proteinExistence type="predicted"/>
<dbReference type="AlphaFoldDB" id="A0A4Y0BLA8"/>
<name>A0A4Y0BLA8_ANOFN</name>
<dbReference type="VEuPathDB" id="VectorBase:AFUN2_013335"/>
<evidence type="ECO:0000313" key="2">
    <source>
        <dbReference type="EnsemblMetazoa" id="AFUN020629-PA"/>
    </source>
</evidence>
<evidence type="ECO:0000256" key="1">
    <source>
        <dbReference type="SAM" id="SignalP"/>
    </source>
</evidence>
<protein>
    <recommendedName>
        <fullName evidence="3">Protein TsetseEP domain-containing protein</fullName>
    </recommendedName>
</protein>
<feature type="signal peptide" evidence="1">
    <location>
        <begin position="1"/>
        <end position="20"/>
    </location>
</feature>
<evidence type="ECO:0008006" key="3">
    <source>
        <dbReference type="Google" id="ProtNLM"/>
    </source>
</evidence>
<organism evidence="2">
    <name type="scientific">Anopheles funestus</name>
    <name type="common">African malaria mosquito</name>
    <dbReference type="NCBI Taxonomy" id="62324"/>
    <lineage>
        <taxon>Eukaryota</taxon>
        <taxon>Metazoa</taxon>
        <taxon>Ecdysozoa</taxon>
        <taxon>Arthropoda</taxon>
        <taxon>Hexapoda</taxon>
        <taxon>Insecta</taxon>
        <taxon>Pterygota</taxon>
        <taxon>Neoptera</taxon>
        <taxon>Endopterygota</taxon>
        <taxon>Diptera</taxon>
        <taxon>Nematocera</taxon>
        <taxon>Culicoidea</taxon>
        <taxon>Culicidae</taxon>
        <taxon>Anophelinae</taxon>
        <taxon>Anopheles</taxon>
    </lineage>
</organism>
<feature type="chain" id="PRO_5021483403" description="Protein TsetseEP domain-containing protein" evidence="1">
    <location>
        <begin position="21"/>
        <end position="493"/>
    </location>
</feature>
<reference evidence="2" key="1">
    <citation type="submission" date="2020-05" db="UniProtKB">
        <authorList>
            <consortium name="EnsemblMetazoa"/>
        </authorList>
    </citation>
    <scope>IDENTIFICATION</scope>
    <source>
        <strain evidence="2">FUMOZ</strain>
    </source>
</reference>
<dbReference type="VEuPathDB" id="VectorBase:AFUN020629"/>
<dbReference type="EnsemblMetazoa" id="AFUN020629-RA">
    <property type="protein sequence ID" value="AFUN020629-PA"/>
    <property type="gene ID" value="AFUN020629"/>
</dbReference>